<dbReference type="PANTHER" id="PTHR10815:SF13">
    <property type="entry name" value="METHYLATED-DNA--PROTEIN-CYSTEINE METHYLTRANSFERASE"/>
    <property type="match status" value="1"/>
</dbReference>
<dbReference type="Proteomes" id="UP001320603">
    <property type="component" value="Chromosome"/>
</dbReference>
<dbReference type="PANTHER" id="PTHR10815">
    <property type="entry name" value="METHYLATED-DNA--PROTEIN-CYSTEINE METHYLTRANSFERASE"/>
    <property type="match status" value="1"/>
</dbReference>
<dbReference type="InterPro" id="IPR036217">
    <property type="entry name" value="MethylDNA_cys_MeTrfase_DNAb"/>
</dbReference>
<evidence type="ECO:0000313" key="8">
    <source>
        <dbReference type="EMBL" id="WWV66357.1"/>
    </source>
</evidence>
<dbReference type="Gene3D" id="3.30.160.70">
    <property type="entry name" value="Methylated DNA-protein cysteine methyltransferase domain"/>
    <property type="match status" value="1"/>
</dbReference>
<evidence type="ECO:0000256" key="4">
    <source>
        <dbReference type="ARBA" id="ARBA00022763"/>
    </source>
</evidence>
<dbReference type="SUPFAM" id="SSF46767">
    <property type="entry name" value="Methylated DNA-protein cysteine methyltransferase, C-terminal domain"/>
    <property type="match status" value="1"/>
</dbReference>
<dbReference type="CDD" id="cd06445">
    <property type="entry name" value="ATase"/>
    <property type="match status" value="1"/>
</dbReference>
<dbReference type="EC" id="2.1.1.63" evidence="8"/>
<sequence length="187" mass="21259">MKDSVIIQIKEISPHEFPVYCQELTITYGCAESPFGKVLIAYVPDGICYLSFVDNDLEEQLMELEKCWKGALLIPETNKHTQSLLAILQETSTNTPPLSVCLYGTDFQRKVWKALLQIHKGETTSYTQIAQIIGRPKAVRAVASAIAKNPVSWIIPCHRILHKDGSLSGYRWDAKRKQQLLEWEKNK</sequence>
<comment type="catalytic activity">
    <reaction evidence="1">
        <text>a 4-O-methyl-thymidine in DNA + L-cysteinyl-[protein] = a thymidine in DNA + S-methyl-L-cysteinyl-[protein]</text>
        <dbReference type="Rhea" id="RHEA:53428"/>
        <dbReference type="Rhea" id="RHEA-COMP:10131"/>
        <dbReference type="Rhea" id="RHEA-COMP:10132"/>
        <dbReference type="Rhea" id="RHEA-COMP:13555"/>
        <dbReference type="Rhea" id="RHEA-COMP:13556"/>
        <dbReference type="ChEBI" id="CHEBI:29950"/>
        <dbReference type="ChEBI" id="CHEBI:82612"/>
        <dbReference type="ChEBI" id="CHEBI:137386"/>
        <dbReference type="ChEBI" id="CHEBI:137387"/>
        <dbReference type="EC" id="2.1.1.63"/>
    </reaction>
</comment>
<dbReference type="Gene3D" id="1.10.10.10">
    <property type="entry name" value="Winged helix-like DNA-binding domain superfamily/Winged helix DNA-binding domain"/>
    <property type="match status" value="1"/>
</dbReference>
<dbReference type="InterPro" id="IPR001497">
    <property type="entry name" value="MethylDNA_cys_MeTrfase_AS"/>
</dbReference>
<evidence type="ECO:0000256" key="5">
    <source>
        <dbReference type="ARBA" id="ARBA00023204"/>
    </source>
</evidence>
<keyword evidence="2 8" id="KW-0489">Methyltransferase</keyword>
<evidence type="ECO:0000256" key="2">
    <source>
        <dbReference type="ARBA" id="ARBA00022603"/>
    </source>
</evidence>
<dbReference type="PROSITE" id="PS00374">
    <property type="entry name" value="MGMT"/>
    <property type="match status" value="1"/>
</dbReference>
<dbReference type="GO" id="GO:0032259">
    <property type="term" value="P:methylation"/>
    <property type="evidence" value="ECO:0007669"/>
    <property type="project" value="UniProtKB-KW"/>
</dbReference>
<keyword evidence="9" id="KW-1185">Reference proteome</keyword>
<dbReference type="EMBL" id="CP146284">
    <property type="protein sequence ID" value="WWV66357.1"/>
    <property type="molecule type" value="Genomic_DNA"/>
</dbReference>
<keyword evidence="5" id="KW-0234">DNA repair</keyword>
<keyword evidence="4" id="KW-0227">DNA damage</keyword>
<evidence type="ECO:0000259" key="7">
    <source>
        <dbReference type="Pfam" id="PF01035"/>
    </source>
</evidence>
<dbReference type="InterPro" id="IPR036388">
    <property type="entry name" value="WH-like_DNA-bd_sf"/>
</dbReference>
<protein>
    <submittedName>
        <fullName evidence="8">Methylated-DNA--[protein]-cysteine S-methyltransferase</fullName>
        <ecNumber evidence="8">2.1.1.63</ecNumber>
    </submittedName>
</protein>
<proteinExistence type="predicted"/>
<dbReference type="GO" id="GO:0003908">
    <property type="term" value="F:methylated-DNA-[protein]-cysteine S-methyltransferase activity"/>
    <property type="evidence" value="ECO:0007669"/>
    <property type="project" value="UniProtKB-EC"/>
</dbReference>
<comment type="catalytic activity">
    <reaction evidence="6">
        <text>a 6-O-methyl-2'-deoxyguanosine in DNA + L-cysteinyl-[protein] = S-methyl-L-cysteinyl-[protein] + a 2'-deoxyguanosine in DNA</text>
        <dbReference type="Rhea" id="RHEA:24000"/>
        <dbReference type="Rhea" id="RHEA-COMP:10131"/>
        <dbReference type="Rhea" id="RHEA-COMP:10132"/>
        <dbReference type="Rhea" id="RHEA-COMP:11367"/>
        <dbReference type="Rhea" id="RHEA-COMP:11368"/>
        <dbReference type="ChEBI" id="CHEBI:29950"/>
        <dbReference type="ChEBI" id="CHEBI:82612"/>
        <dbReference type="ChEBI" id="CHEBI:85445"/>
        <dbReference type="ChEBI" id="CHEBI:85448"/>
        <dbReference type="EC" id="2.1.1.63"/>
    </reaction>
</comment>
<evidence type="ECO:0000256" key="3">
    <source>
        <dbReference type="ARBA" id="ARBA00022679"/>
    </source>
</evidence>
<dbReference type="SUPFAM" id="SSF53155">
    <property type="entry name" value="Methylated DNA-protein cysteine methyltransferase domain"/>
    <property type="match status" value="1"/>
</dbReference>
<feature type="domain" description="Methylated-DNA-[protein]-cysteine S-methyltransferase DNA binding" evidence="7">
    <location>
        <begin position="106"/>
        <end position="185"/>
    </location>
</feature>
<dbReference type="InterPro" id="IPR014048">
    <property type="entry name" value="MethylDNA_cys_MeTrfase_DNA-bd"/>
</dbReference>
<dbReference type="RefSeq" id="WP_251966169.1">
    <property type="nucleotide sequence ID" value="NZ_CP146284.1"/>
</dbReference>
<gene>
    <name evidence="8" type="ORF">NEE14_015540</name>
</gene>
<evidence type="ECO:0000313" key="9">
    <source>
        <dbReference type="Proteomes" id="UP001320603"/>
    </source>
</evidence>
<name>A0ABZ2IP51_9BACT</name>
<reference evidence="8 9" key="1">
    <citation type="submission" date="2024-02" db="EMBL/GenBank/DDBJ databases">
        <title>Whole genome sequencing of Parabacteroides sp. AD58.</title>
        <authorList>
            <person name="Chaplin A.V."/>
            <person name="Pikina A.P."/>
            <person name="Sokolova S.R."/>
            <person name="Korostin D.O."/>
            <person name="Efimov B.A."/>
        </authorList>
    </citation>
    <scope>NUCLEOTIDE SEQUENCE [LARGE SCALE GENOMIC DNA]</scope>
    <source>
        <strain evidence="8 9">AD58</strain>
    </source>
</reference>
<dbReference type="Pfam" id="PF01035">
    <property type="entry name" value="DNA_binding_1"/>
    <property type="match status" value="1"/>
</dbReference>
<evidence type="ECO:0000256" key="6">
    <source>
        <dbReference type="ARBA" id="ARBA00049348"/>
    </source>
</evidence>
<keyword evidence="3 8" id="KW-0808">Transferase</keyword>
<dbReference type="NCBIfam" id="TIGR00589">
    <property type="entry name" value="ogt"/>
    <property type="match status" value="1"/>
</dbReference>
<evidence type="ECO:0000256" key="1">
    <source>
        <dbReference type="ARBA" id="ARBA00001286"/>
    </source>
</evidence>
<dbReference type="InterPro" id="IPR036631">
    <property type="entry name" value="MGMT_N_sf"/>
</dbReference>
<organism evidence="8 9">
    <name type="scientific">Parabacteroides absconsus</name>
    <dbReference type="NCBI Taxonomy" id="2951805"/>
    <lineage>
        <taxon>Bacteria</taxon>
        <taxon>Pseudomonadati</taxon>
        <taxon>Bacteroidota</taxon>
        <taxon>Bacteroidia</taxon>
        <taxon>Bacteroidales</taxon>
        <taxon>Tannerellaceae</taxon>
        <taxon>Parabacteroides</taxon>
    </lineage>
</organism>
<accession>A0ABZ2IP51</accession>